<proteinExistence type="predicted"/>
<name>A0A426Y242_ENSVE</name>
<dbReference type="EMBL" id="AMZH03015610">
    <property type="protein sequence ID" value="RRT45774.1"/>
    <property type="molecule type" value="Genomic_DNA"/>
</dbReference>
<dbReference type="AlphaFoldDB" id="A0A426Y242"/>
<evidence type="ECO:0000313" key="3">
    <source>
        <dbReference type="Proteomes" id="UP000287651"/>
    </source>
</evidence>
<accession>A0A426Y242</accession>
<reference evidence="2 3" key="1">
    <citation type="journal article" date="2014" name="Agronomy (Basel)">
        <title>A Draft Genome Sequence for Ensete ventricosum, the Drought-Tolerant Tree Against Hunger.</title>
        <authorList>
            <person name="Harrison J."/>
            <person name="Moore K.A."/>
            <person name="Paszkiewicz K."/>
            <person name="Jones T."/>
            <person name="Grant M."/>
            <person name="Ambacheew D."/>
            <person name="Muzemil S."/>
            <person name="Studholme D.J."/>
        </authorList>
    </citation>
    <scope>NUCLEOTIDE SEQUENCE [LARGE SCALE GENOMIC DNA]</scope>
</reference>
<gene>
    <name evidence="2" type="ORF">B296_00054886</name>
</gene>
<comment type="caution">
    <text evidence="2">The sequence shown here is derived from an EMBL/GenBank/DDBJ whole genome shotgun (WGS) entry which is preliminary data.</text>
</comment>
<feature type="region of interest" description="Disordered" evidence="1">
    <location>
        <begin position="35"/>
        <end position="56"/>
    </location>
</feature>
<dbReference type="Proteomes" id="UP000287651">
    <property type="component" value="Unassembled WGS sequence"/>
</dbReference>
<evidence type="ECO:0000256" key="1">
    <source>
        <dbReference type="SAM" id="MobiDB-lite"/>
    </source>
</evidence>
<organism evidence="2 3">
    <name type="scientific">Ensete ventricosum</name>
    <name type="common">Abyssinian banana</name>
    <name type="synonym">Musa ensete</name>
    <dbReference type="NCBI Taxonomy" id="4639"/>
    <lineage>
        <taxon>Eukaryota</taxon>
        <taxon>Viridiplantae</taxon>
        <taxon>Streptophyta</taxon>
        <taxon>Embryophyta</taxon>
        <taxon>Tracheophyta</taxon>
        <taxon>Spermatophyta</taxon>
        <taxon>Magnoliopsida</taxon>
        <taxon>Liliopsida</taxon>
        <taxon>Zingiberales</taxon>
        <taxon>Musaceae</taxon>
        <taxon>Ensete</taxon>
    </lineage>
</organism>
<protein>
    <submittedName>
        <fullName evidence="2">Uncharacterized protein</fullName>
    </submittedName>
</protein>
<evidence type="ECO:0000313" key="2">
    <source>
        <dbReference type="EMBL" id="RRT45774.1"/>
    </source>
</evidence>
<sequence length="105" mass="11714">MGLATPWYRRGETSVESSIPCSYGGRTLVVKGAKKVDNTEANSKYQDKAEGQRPKNFTRPVNGLALHFRFTAINCHNTTVVLDKAGDHSTPLPYTMPLPTIDYQW</sequence>